<protein>
    <recommendedName>
        <fullName evidence="10">Clathrin/coatomer adaptor adaptin-like N-terminal domain-containing protein</fullName>
    </recommendedName>
</protein>
<dbReference type="InterPro" id="IPR011989">
    <property type="entry name" value="ARM-like"/>
</dbReference>
<dbReference type="GO" id="GO:0006886">
    <property type="term" value="P:intracellular protein transport"/>
    <property type="evidence" value="ECO:0007669"/>
    <property type="project" value="InterPro"/>
</dbReference>
<evidence type="ECO:0000256" key="3">
    <source>
        <dbReference type="ARBA" id="ARBA00022927"/>
    </source>
</evidence>
<dbReference type="GO" id="GO:0016192">
    <property type="term" value="P:vesicle-mediated transport"/>
    <property type="evidence" value="ECO:0007669"/>
    <property type="project" value="InterPro"/>
</dbReference>
<evidence type="ECO:0000256" key="1">
    <source>
        <dbReference type="ARBA" id="ARBA00004308"/>
    </source>
</evidence>
<dbReference type="STRING" id="4829.A0A168N2G8"/>
<dbReference type="InterPro" id="IPR002553">
    <property type="entry name" value="Clathrin/coatomer_adapt-like_N"/>
</dbReference>
<feature type="domain" description="Clathrin/coatomer adaptor adaptin-like N-terminal" evidence="6">
    <location>
        <begin position="47"/>
        <end position="398"/>
    </location>
</feature>
<accession>A0A168N2G8</accession>
<sequence>MTESSLHASYLQSEYISSGRSRDFYKFIKTISNAKSKSEEADLVNAELQQLSTKMSQPNVTSANMNEYLIKLMHCALLGYDIDMGIIYAIMTTQSGESVAQRRVGYLICTLFLNKPNDLSIMLINTLQRDLKSPNYLDMCAALNALCYLDHLEMVDHLLDPVMKTMESSRQIVRKKAALALYWFYRRSPSLLDQIEPYLKAALLDKEASVVFVALELWKKILTDKAEHYQDLLPTFMQIHHQILDRHIHRGYMYHGVLAPWAQITCLKIYGIYQHHGIGSQKEIFDLVTKCLRCMENKVDAAYVAIILECIKLLSTMDTLLLSTLISSDGEDDGYTNSPFYVLDPFLKANNHTMRYLGLTGLAYLKSTHLWHADWKDGTLLATMLVSSRDDSVLVKKIIAVLDVCVTTEQDLRLLRTPILDSVKQCEDPELVAMKSNWWIETMLLSLAAPKTGLDDGFLETQCRTLKQSLLDEMDDTTLRTTGLHASYEILSTMPTSDSLAPSLIQLLFWIGREVMMLVDDMDFVKKLQEPSYTDVSGKPHPPPHKVKHAQDTHLRGTGRDDGGRSISEEESKQAIPYRERRWIDGTRGHKDPLAIRSSNDQPIKSMMSSLIDMEINDDVEDEMTTDVFGKLWLTYQHEHKVQWKAPASQSSSSHYHDFFNDDDDDMTWTIRWLQDQWGFDVVQIIQQECLATKKLHQQQDLVLIHMKLDLPYVNITYRSQTSSTLYRFSQMLHL</sequence>
<dbReference type="Pfam" id="PF14807">
    <property type="entry name" value="AP4E_app_platf"/>
    <property type="match status" value="1"/>
</dbReference>
<keyword evidence="3" id="KW-0653">Protein transport</keyword>
<organism evidence="8">
    <name type="scientific">Absidia glauca</name>
    <name type="common">Pin mould</name>
    <dbReference type="NCBI Taxonomy" id="4829"/>
    <lineage>
        <taxon>Eukaryota</taxon>
        <taxon>Fungi</taxon>
        <taxon>Fungi incertae sedis</taxon>
        <taxon>Mucoromycota</taxon>
        <taxon>Mucoromycotina</taxon>
        <taxon>Mucoromycetes</taxon>
        <taxon>Mucorales</taxon>
        <taxon>Cunninghamellaceae</taxon>
        <taxon>Absidia</taxon>
    </lineage>
</organism>
<evidence type="ECO:0000256" key="5">
    <source>
        <dbReference type="SAM" id="MobiDB-lite"/>
    </source>
</evidence>
<dbReference type="GO" id="GO:0030117">
    <property type="term" value="C:membrane coat"/>
    <property type="evidence" value="ECO:0007669"/>
    <property type="project" value="InterPro"/>
</dbReference>
<evidence type="ECO:0000313" key="8">
    <source>
        <dbReference type="EMBL" id="SAL99675.1"/>
    </source>
</evidence>
<evidence type="ECO:0000256" key="2">
    <source>
        <dbReference type="ARBA" id="ARBA00022448"/>
    </source>
</evidence>
<dbReference type="Pfam" id="PF01602">
    <property type="entry name" value="Adaptin_N"/>
    <property type="match status" value="1"/>
</dbReference>
<evidence type="ECO:0000313" key="9">
    <source>
        <dbReference type="Proteomes" id="UP000078561"/>
    </source>
</evidence>
<dbReference type="PANTHER" id="PTHR22780">
    <property type="entry name" value="ADAPTIN, ALPHA/GAMMA/EPSILON"/>
    <property type="match status" value="1"/>
</dbReference>
<dbReference type="EMBL" id="LT552960">
    <property type="protein sequence ID" value="SAL99675.1"/>
    <property type="molecule type" value="Genomic_DNA"/>
</dbReference>
<feature type="compositionally biased region" description="Basic and acidic residues" evidence="5">
    <location>
        <begin position="549"/>
        <end position="575"/>
    </location>
</feature>
<dbReference type="Gene3D" id="1.25.10.10">
    <property type="entry name" value="Leucine-rich Repeat Variant"/>
    <property type="match status" value="1"/>
</dbReference>
<feature type="region of interest" description="Disordered" evidence="5">
    <location>
        <begin position="533"/>
        <end position="575"/>
    </location>
</feature>
<dbReference type="Proteomes" id="UP000078561">
    <property type="component" value="Unassembled WGS sequence"/>
</dbReference>
<proteinExistence type="predicted"/>
<dbReference type="GO" id="GO:0012505">
    <property type="term" value="C:endomembrane system"/>
    <property type="evidence" value="ECO:0007669"/>
    <property type="project" value="UniProtKB-SubCell"/>
</dbReference>
<dbReference type="OrthoDB" id="29308at2759"/>
<dbReference type="OMA" id="CDIPAPW"/>
<keyword evidence="4" id="KW-0472">Membrane</keyword>
<dbReference type="SUPFAM" id="SSF48371">
    <property type="entry name" value="ARM repeat"/>
    <property type="match status" value="1"/>
</dbReference>
<dbReference type="InParanoid" id="A0A168N2G8"/>
<evidence type="ECO:0000256" key="4">
    <source>
        <dbReference type="ARBA" id="ARBA00023136"/>
    </source>
</evidence>
<gene>
    <name evidence="8" type="primary">ABSGL_05320.1 scaffold 6959</name>
</gene>
<keyword evidence="2" id="KW-0813">Transport</keyword>
<dbReference type="InterPro" id="IPR050840">
    <property type="entry name" value="Adaptor_Complx_Large_Subunit"/>
</dbReference>
<evidence type="ECO:0000259" key="7">
    <source>
        <dbReference type="Pfam" id="PF14807"/>
    </source>
</evidence>
<evidence type="ECO:0008006" key="10">
    <source>
        <dbReference type="Google" id="ProtNLM"/>
    </source>
</evidence>
<keyword evidence="9" id="KW-1185">Reference proteome</keyword>
<comment type="subcellular location">
    <subcellularLocation>
        <location evidence="1">Endomembrane system</location>
    </subcellularLocation>
</comment>
<name>A0A168N2G8_ABSGL</name>
<dbReference type="InterPro" id="IPR016024">
    <property type="entry name" value="ARM-type_fold"/>
</dbReference>
<evidence type="ECO:0000259" key="6">
    <source>
        <dbReference type="Pfam" id="PF01602"/>
    </source>
</evidence>
<feature type="domain" description="AP-4 complex subunit epsilon-1 C-terminal" evidence="7">
    <location>
        <begin position="623"/>
        <end position="723"/>
    </location>
</feature>
<reference evidence="8" key="1">
    <citation type="submission" date="2016-04" db="EMBL/GenBank/DDBJ databases">
        <authorList>
            <person name="Evans L.H."/>
            <person name="Alamgir A."/>
            <person name="Owens N."/>
            <person name="Weber N.D."/>
            <person name="Virtaneva K."/>
            <person name="Barbian K."/>
            <person name="Babar A."/>
            <person name="Rosenke K."/>
        </authorList>
    </citation>
    <scope>NUCLEOTIDE SEQUENCE [LARGE SCALE GENOMIC DNA]</scope>
    <source>
        <strain evidence="8">CBS 101.48</strain>
    </source>
</reference>
<dbReference type="InterPro" id="IPR028269">
    <property type="entry name" value="AP4E1_C"/>
</dbReference>
<dbReference type="AlphaFoldDB" id="A0A168N2G8"/>